<proteinExistence type="predicted"/>
<keyword evidence="1" id="KW-0732">Signal</keyword>
<reference evidence="2 3" key="1">
    <citation type="submission" date="2019-04" db="EMBL/GenBank/DDBJ databases">
        <title>Mesorhizobium composti sp. nov., isolated from compost.</title>
        <authorList>
            <person name="Lin S.-Y."/>
            <person name="Hameed A."/>
            <person name="Hsieh Y.-T."/>
            <person name="Young C.-C."/>
        </authorList>
    </citation>
    <scope>NUCLEOTIDE SEQUENCE [LARGE SCALE GENOMIC DNA]</scope>
    <source>
        <strain evidence="2 3">CC-YTH430</strain>
    </source>
</reference>
<dbReference type="Proteomes" id="UP000306441">
    <property type="component" value="Unassembled WGS sequence"/>
</dbReference>
<dbReference type="EMBL" id="SSNY01000009">
    <property type="protein sequence ID" value="THF56096.1"/>
    <property type="molecule type" value="Genomic_DNA"/>
</dbReference>
<feature type="chain" id="PRO_5046878900" evidence="1">
    <location>
        <begin position="24"/>
        <end position="69"/>
    </location>
</feature>
<evidence type="ECO:0000313" key="3">
    <source>
        <dbReference type="Proteomes" id="UP000306441"/>
    </source>
</evidence>
<dbReference type="RefSeq" id="WP_136358997.1">
    <property type="nucleotide sequence ID" value="NZ_SSNY01000009.1"/>
</dbReference>
<comment type="caution">
    <text evidence="2">The sequence shown here is derived from an EMBL/GenBank/DDBJ whole genome shotgun (WGS) entry which is preliminary data.</text>
</comment>
<organism evidence="2 3">
    <name type="scientific">Ollibium composti</name>
    <dbReference type="NCBI Taxonomy" id="2675109"/>
    <lineage>
        <taxon>Bacteria</taxon>
        <taxon>Pseudomonadati</taxon>
        <taxon>Pseudomonadota</taxon>
        <taxon>Alphaproteobacteria</taxon>
        <taxon>Hyphomicrobiales</taxon>
        <taxon>Phyllobacteriaceae</taxon>
        <taxon>Ollibium</taxon>
    </lineage>
</organism>
<feature type="signal peptide" evidence="1">
    <location>
        <begin position="1"/>
        <end position="23"/>
    </location>
</feature>
<evidence type="ECO:0000256" key="1">
    <source>
        <dbReference type="SAM" id="SignalP"/>
    </source>
</evidence>
<evidence type="ECO:0000313" key="2">
    <source>
        <dbReference type="EMBL" id="THF56096.1"/>
    </source>
</evidence>
<name>A0ABY2Q563_9HYPH</name>
<sequence>MKKIILPALGLAVAFALSPIASADAAMLHHKHPIVHHHKVHHVAHRKTHHVVHHKKIMHHKKHASAPKY</sequence>
<keyword evidence="3" id="KW-1185">Reference proteome</keyword>
<protein>
    <submittedName>
        <fullName evidence="2">Uncharacterized protein</fullName>
    </submittedName>
</protein>
<gene>
    <name evidence="2" type="ORF">E6C48_16030</name>
</gene>
<accession>A0ABY2Q563</accession>